<dbReference type="AlphaFoldDB" id="A0A9D4M0M4"/>
<protein>
    <submittedName>
        <fullName evidence="1">Uncharacterized protein</fullName>
    </submittedName>
</protein>
<keyword evidence="2" id="KW-1185">Reference proteome</keyword>
<reference evidence="1" key="1">
    <citation type="journal article" date="2019" name="bioRxiv">
        <title>The Genome of the Zebra Mussel, Dreissena polymorpha: A Resource for Invasive Species Research.</title>
        <authorList>
            <person name="McCartney M.A."/>
            <person name="Auch B."/>
            <person name="Kono T."/>
            <person name="Mallez S."/>
            <person name="Zhang Y."/>
            <person name="Obille A."/>
            <person name="Becker A."/>
            <person name="Abrahante J.E."/>
            <person name="Garbe J."/>
            <person name="Badalamenti J.P."/>
            <person name="Herman A."/>
            <person name="Mangelson H."/>
            <person name="Liachko I."/>
            <person name="Sullivan S."/>
            <person name="Sone E.D."/>
            <person name="Koren S."/>
            <person name="Silverstein K.A.T."/>
            <person name="Beckman K.B."/>
            <person name="Gohl D.M."/>
        </authorList>
    </citation>
    <scope>NUCLEOTIDE SEQUENCE</scope>
    <source>
        <strain evidence="1">Duluth1</strain>
        <tissue evidence="1">Whole animal</tissue>
    </source>
</reference>
<evidence type="ECO:0000313" key="1">
    <source>
        <dbReference type="EMBL" id="KAH3867057.1"/>
    </source>
</evidence>
<accession>A0A9D4M0M4</accession>
<reference evidence="1" key="2">
    <citation type="submission" date="2020-11" db="EMBL/GenBank/DDBJ databases">
        <authorList>
            <person name="McCartney M.A."/>
            <person name="Auch B."/>
            <person name="Kono T."/>
            <person name="Mallez S."/>
            <person name="Becker A."/>
            <person name="Gohl D.M."/>
            <person name="Silverstein K.A.T."/>
            <person name="Koren S."/>
            <person name="Bechman K.B."/>
            <person name="Herman A."/>
            <person name="Abrahante J.E."/>
            <person name="Garbe J."/>
        </authorList>
    </citation>
    <scope>NUCLEOTIDE SEQUENCE</scope>
    <source>
        <strain evidence="1">Duluth1</strain>
        <tissue evidence="1">Whole animal</tissue>
    </source>
</reference>
<gene>
    <name evidence="1" type="ORF">DPMN_030182</name>
</gene>
<sequence length="76" mass="8688">MAIKSCTPTKEEISSAIEQLKNGKSTEPDIIQAERLKAFVETSVQLLYPLFRKISEVDKMSNREQRGISHQAPRER</sequence>
<dbReference type="Proteomes" id="UP000828390">
    <property type="component" value="Unassembled WGS sequence"/>
</dbReference>
<proteinExistence type="predicted"/>
<organism evidence="1 2">
    <name type="scientific">Dreissena polymorpha</name>
    <name type="common">Zebra mussel</name>
    <name type="synonym">Mytilus polymorpha</name>
    <dbReference type="NCBI Taxonomy" id="45954"/>
    <lineage>
        <taxon>Eukaryota</taxon>
        <taxon>Metazoa</taxon>
        <taxon>Spiralia</taxon>
        <taxon>Lophotrochozoa</taxon>
        <taxon>Mollusca</taxon>
        <taxon>Bivalvia</taxon>
        <taxon>Autobranchia</taxon>
        <taxon>Heteroconchia</taxon>
        <taxon>Euheterodonta</taxon>
        <taxon>Imparidentia</taxon>
        <taxon>Neoheterodontei</taxon>
        <taxon>Myida</taxon>
        <taxon>Dreissenoidea</taxon>
        <taxon>Dreissenidae</taxon>
        <taxon>Dreissena</taxon>
    </lineage>
</organism>
<comment type="caution">
    <text evidence="1">The sequence shown here is derived from an EMBL/GenBank/DDBJ whole genome shotgun (WGS) entry which is preliminary data.</text>
</comment>
<dbReference type="EMBL" id="JAIWYP010000002">
    <property type="protein sequence ID" value="KAH3867057.1"/>
    <property type="molecule type" value="Genomic_DNA"/>
</dbReference>
<name>A0A9D4M0M4_DREPO</name>
<evidence type="ECO:0000313" key="2">
    <source>
        <dbReference type="Proteomes" id="UP000828390"/>
    </source>
</evidence>